<gene>
    <name evidence="2" type="ORF">POCULU_LOCUS5096</name>
</gene>
<name>A0A9N9B408_9GLOM</name>
<organism evidence="2 3">
    <name type="scientific">Paraglomus occultum</name>
    <dbReference type="NCBI Taxonomy" id="144539"/>
    <lineage>
        <taxon>Eukaryota</taxon>
        <taxon>Fungi</taxon>
        <taxon>Fungi incertae sedis</taxon>
        <taxon>Mucoromycota</taxon>
        <taxon>Glomeromycotina</taxon>
        <taxon>Glomeromycetes</taxon>
        <taxon>Paraglomerales</taxon>
        <taxon>Paraglomeraceae</taxon>
        <taxon>Paraglomus</taxon>
    </lineage>
</organism>
<reference evidence="2" key="1">
    <citation type="submission" date="2021-06" db="EMBL/GenBank/DDBJ databases">
        <authorList>
            <person name="Kallberg Y."/>
            <person name="Tangrot J."/>
            <person name="Rosling A."/>
        </authorList>
    </citation>
    <scope>NUCLEOTIDE SEQUENCE</scope>
    <source>
        <strain evidence="2">IA702</strain>
    </source>
</reference>
<dbReference type="Proteomes" id="UP000789572">
    <property type="component" value="Unassembled WGS sequence"/>
</dbReference>
<accession>A0A9N9B408</accession>
<keyword evidence="3" id="KW-1185">Reference proteome</keyword>
<sequence>MVCSWIVFLCSPLTHRGAGSISQPLVRGLAGILSSYVLELDVFETVVIGQSSGTTPYSVSSMPRALDFLSWKLTPFLGLFLSRLLLICQTDPGVAIIIETKK</sequence>
<feature type="signal peptide" evidence="1">
    <location>
        <begin position="1"/>
        <end position="18"/>
    </location>
</feature>
<proteinExistence type="predicted"/>
<evidence type="ECO:0000313" key="2">
    <source>
        <dbReference type="EMBL" id="CAG8552576.1"/>
    </source>
</evidence>
<keyword evidence="1" id="KW-0732">Signal</keyword>
<protein>
    <submittedName>
        <fullName evidence="2">2978_t:CDS:1</fullName>
    </submittedName>
</protein>
<feature type="chain" id="PRO_5040506073" evidence="1">
    <location>
        <begin position="19"/>
        <end position="102"/>
    </location>
</feature>
<comment type="caution">
    <text evidence="2">The sequence shown here is derived from an EMBL/GenBank/DDBJ whole genome shotgun (WGS) entry which is preliminary data.</text>
</comment>
<dbReference type="AlphaFoldDB" id="A0A9N9B408"/>
<evidence type="ECO:0000313" key="3">
    <source>
        <dbReference type="Proteomes" id="UP000789572"/>
    </source>
</evidence>
<dbReference type="EMBL" id="CAJVPJ010000732">
    <property type="protein sequence ID" value="CAG8552576.1"/>
    <property type="molecule type" value="Genomic_DNA"/>
</dbReference>
<evidence type="ECO:0000256" key="1">
    <source>
        <dbReference type="SAM" id="SignalP"/>
    </source>
</evidence>